<accession>A0ABP3WC44</accession>
<sequence>MNNTLCLAPLALSLIFTLTAQAANESDFYVGVQYSNQNIESSSDLGTAGVILGYQFNQYFSLETRLNMGVSEYSALCPCGEEDGYYVYKQKIDNQGSLLIKGTYPILNDFSIYALAGVIKTSYSLETQSQYKTVEENTTVSEIRFQDTRDHSESGFTYGVGINYQISKKFSAFLDYQVLPDLAVSTLDSSNWNSASIGVNYTF</sequence>
<reference evidence="5" key="1">
    <citation type="journal article" date="2019" name="Int. J. Syst. Evol. Microbiol.">
        <title>The Global Catalogue of Microorganisms (GCM) 10K type strain sequencing project: providing services to taxonomists for standard genome sequencing and annotation.</title>
        <authorList>
            <consortium name="The Broad Institute Genomics Platform"/>
            <consortium name="The Broad Institute Genome Sequencing Center for Infectious Disease"/>
            <person name="Wu L."/>
            <person name="Ma J."/>
        </authorList>
    </citation>
    <scope>NUCLEOTIDE SEQUENCE [LARGE SCALE GENOMIC DNA]</scope>
    <source>
        <strain evidence="5">JCM 15608</strain>
    </source>
</reference>
<evidence type="ECO:0000313" key="5">
    <source>
        <dbReference type="Proteomes" id="UP001500021"/>
    </source>
</evidence>
<organism evidence="4 5">
    <name type="scientific">Colwellia asteriadis</name>
    <dbReference type="NCBI Taxonomy" id="517723"/>
    <lineage>
        <taxon>Bacteria</taxon>
        <taxon>Pseudomonadati</taxon>
        <taxon>Pseudomonadota</taxon>
        <taxon>Gammaproteobacteria</taxon>
        <taxon>Alteromonadales</taxon>
        <taxon>Colwelliaceae</taxon>
        <taxon>Colwellia</taxon>
    </lineage>
</organism>
<evidence type="ECO:0000256" key="1">
    <source>
        <dbReference type="ARBA" id="ARBA00022729"/>
    </source>
</evidence>
<gene>
    <name evidence="4" type="ORF">GCM10009111_02710</name>
</gene>
<dbReference type="InterPro" id="IPR011250">
    <property type="entry name" value="OMP/PagP_B-barrel"/>
</dbReference>
<feature type="domain" description="Outer membrane protein beta-barrel" evidence="3">
    <location>
        <begin position="10"/>
        <end position="203"/>
    </location>
</feature>
<proteinExistence type="predicted"/>
<dbReference type="RefSeq" id="WP_343814070.1">
    <property type="nucleotide sequence ID" value="NZ_BAAAFA010000001.1"/>
</dbReference>
<evidence type="ECO:0000256" key="2">
    <source>
        <dbReference type="SAM" id="SignalP"/>
    </source>
</evidence>
<feature type="signal peptide" evidence="2">
    <location>
        <begin position="1"/>
        <end position="22"/>
    </location>
</feature>
<dbReference type="Gene3D" id="2.40.160.20">
    <property type="match status" value="1"/>
</dbReference>
<dbReference type="SUPFAM" id="SSF56925">
    <property type="entry name" value="OMPA-like"/>
    <property type="match status" value="1"/>
</dbReference>
<comment type="caution">
    <text evidence="4">The sequence shown here is derived from an EMBL/GenBank/DDBJ whole genome shotgun (WGS) entry which is preliminary data.</text>
</comment>
<dbReference type="EMBL" id="BAAAFA010000001">
    <property type="protein sequence ID" value="GAA0810953.1"/>
    <property type="molecule type" value="Genomic_DNA"/>
</dbReference>
<dbReference type="Pfam" id="PF13505">
    <property type="entry name" value="OMP_b-brl"/>
    <property type="match status" value="1"/>
</dbReference>
<name>A0ABP3WC44_9GAMM</name>
<keyword evidence="1 2" id="KW-0732">Signal</keyword>
<evidence type="ECO:0000313" key="4">
    <source>
        <dbReference type="EMBL" id="GAA0810953.1"/>
    </source>
</evidence>
<keyword evidence="5" id="KW-1185">Reference proteome</keyword>
<dbReference type="InterPro" id="IPR027385">
    <property type="entry name" value="Beta-barrel_OMP"/>
</dbReference>
<evidence type="ECO:0000259" key="3">
    <source>
        <dbReference type="Pfam" id="PF13505"/>
    </source>
</evidence>
<protein>
    <recommendedName>
        <fullName evidence="3">Outer membrane protein beta-barrel domain-containing protein</fullName>
    </recommendedName>
</protein>
<dbReference type="Proteomes" id="UP001500021">
    <property type="component" value="Unassembled WGS sequence"/>
</dbReference>
<feature type="chain" id="PRO_5046216998" description="Outer membrane protein beta-barrel domain-containing protein" evidence="2">
    <location>
        <begin position="23"/>
        <end position="203"/>
    </location>
</feature>